<accession>A0A511KGQ9</accession>
<evidence type="ECO:0000256" key="8">
    <source>
        <dbReference type="ARBA" id="ARBA00022777"/>
    </source>
</evidence>
<dbReference type="Gene3D" id="3.40.50.300">
    <property type="entry name" value="P-loop containing nucleotide triphosphate hydrolases"/>
    <property type="match status" value="1"/>
</dbReference>
<dbReference type="Proteomes" id="UP000321518">
    <property type="component" value="Unassembled WGS sequence"/>
</dbReference>
<dbReference type="GO" id="GO:0005634">
    <property type="term" value="C:nucleus"/>
    <property type="evidence" value="ECO:0007669"/>
    <property type="project" value="TreeGrafter"/>
</dbReference>
<evidence type="ECO:0000256" key="1">
    <source>
        <dbReference type="ARBA" id="ARBA00004992"/>
    </source>
</evidence>
<evidence type="ECO:0000313" key="11">
    <source>
        <dbReference type="EMBL" id="GEM09550.1"/>
    </source>
</evidence>
<keyword evidence="8 11" id="KW-0418">Kinase</keyword>
<dbReference type="Pfam" id="PF02223">
    <property type="entry name" value="Thymidylate_kin"/>
    <property type="match status" value="1"/>
</dbReference>
<proteinExistence type="inferred from homology"/>
<evidence type="ECO:0000256" key="5">
    <source>
        <dbReference type="ARBA" id="ARBA00022679"/>
    </source>
</evidence>
<dbReference type="FunFam" id="3.40.50.300:FF:000679">
    <property type="entry name" value="Thymidylate kinase"/>
    <property type="match status" value="1"/>
</dbReference>
<dbReference type="InterPro" id="IPR039430">
    <property type="entry name" value="Thymidylate_kin-like_dom"/>
</dbReference>
<evidence type="ECO:0000313" key="12">
    <source>
        <dbReference type="Proteomes" id="UP000321518"/>
    </source>
</evidence>
<dbReference type="CDD" id="cd01672">
    <property type="entry name" value="TMPK"/>
    <property type="match status" value="1"/>
</dbReference>
<evidence type="ECO:0000259" key="10">
    <source>
        <dbReference type="Pfam" id="PF02223"/>
    </source>
</evidence>
<evidence type="ECO:0000256" key="2">
    <source>
        <dbReference type="ARBA" id="ARBA00009776"/>
    </source>
</evidence>
<comment type="caution">
    <text evidence="11">The sequence shown here is derived from an EMBL/GenBank/DDBJ whole genome shotgun (WGS) entry which is preliminary data.</text>
</comment>
<name>A0A511KGQ9_RHOTO</name>
<dbReference type="PANTHER" id="PTHR10344">
    <property type="entry name" value="THYMIDYLATE KINASE"/>
    <property type="match status" value="1"/>
</dbReference>
<comment type="similarity">
    <text evidence="2">Belongs to the thymidylate kinase family.</text>
</comment>
<dbReference type="GO" id="GO:0004798">
    <property type="term" value="F:dTMP kinase activity"/>
    <property type="evidence" value="ECO:0007669"/>
    <property type="project" value="UniProtKB-EC"/>
</dbReference>
<keyword evidence="6" id="KW-0545">Nucleotide biosynthesis</keyword>
<dbReference type="InterPro" id="IPR027417">
    <property type="entry name" value="P-loop_NTPase"/>
</dbReference>
<protein>
    <recommendedName>
        <fullName evidence="4">Thymidylate kinase</fullName>
        <ecNumber evidence="3">2.7.4.9</ecNumber>
    </recommendedName>
</protein>
<keyword evidence="7" id="KW-0547">Nucleotide-binding</keyword>
<dbReference type="GO" id="GO:0005739">
    <property type="term" value="C:mitochondrion"/>
    <property type="evidence" value="ECO:0007669"/>
    <property type="project" value="TreeGrafter"/>
</dbReference>
<dbReference type="GO" id="GO:0005829">
    <property type="term" value="C:cytosol"/>
    <property type="evidence" value="ECO:0007669"/>
    <property type="project" value="TreeGrafter"/>
</dbReference>
<sequence>MATSSSVPSRRRGAFIVFEGLDRAGKSTQVQRLVDALNSRGVQTTGARFPDRTLSTGKMIDSYLSQKADLDDRAIHLLFSANRWERAAQILEDLRNGVTVVCDRYAFSGIAFSAIKGLSWNWCRAPDVGLPRPDLVLFLRVSPQVAQQRGGFGQERYETSEVQEKVEKAFKRLGQSVGGEVWTEIDADKGVDEVHEEIVRRVERALESEALDGEVKKLWEDALGDEEDGQ</sequence>
<dbReference type="InterPro" id="IPR018095">
    <property type="entry name" value="Thymidylate_kin_CS"/>
</dbReference>
<dbReference type="AlphaFoldDB" id="A0A511KGQ9"/>
<dbReference type="SUPFAM" id="SSF52540">
    <property type="entry name" value="P-loop containing nucleoside triphosphate hydrolases"/>
    <property type="match status" value="1"/>
</dbReference>
<dbReference type="GO" id="GO:0004550">
    <property type="term" value="F:nucleoside diphosphate kinase activity"/>
    <property type="evidence" value="ECO:0007669"/>
    <property type="project" value="TreeGrafter"/>
</dbReference>
<dbReference type="GO" id="GO:0006233">
    <property type="term" value="P:dTDP biosynthetic process"/>
    <property type="evidence" value="ECO:0007669"/>
    <property type="project" value="InterPro"/>
</dbReference>
<dbReference type="NCBIfam" id="TIGR00041">
    <property type="entry name" value="DTMP_kinase"/>
    <property type="match status" value="1"/>
</dbReference>
<dbReference type="InterPro" id="IPR018094">
    <property type="entry name" value="Thymidylate_kinase"/>
</dbReference>
<dbReference type="OrthoDB" id="425602at2759"/>
<evidence type="ECO:0000256" key="3">
    <source>
        <dbReference type="ARBA" id="ARBA00012980"/>
    </source>
</evidence>
<dbReference type="PANTHER" id="PTHR10344:SF1">
    <property type="entry name" value="THYMIDYLATE KINASE"/>
    <property type="match status" value="1"/>
</dbReference>
<evidence type="ECO:0000256" key="9">
    <source>
        <dbReference type="ARBA" id="ARBA00022840"/>
    </source>
</evidence>
<evidence type="ECO:0000256" key="6">
    <source>
        <dbReference type="ARBA" id="ARBA00022727"/>
    </source>
</evidence>
<dbReference type="PROSITE" id="PS01331">
    <property type="entry name" value="THYMIDYLATE_KINASE"/>
    <property type="match status" value="1"/>
</dbReference>
<reference evidence="11 12" key="1">
    <citation type="submission" date="2019-07" db="EMBL/GenBank/DDBJ databases">
        <title>Rhodotorula toruloides NBRC10032 genome sequencing.</title>
        <authorList>
            <person name="Shida Y."/>
            <person name="Takaku H."/>
            <person name="Ogasawara W."/>
            <person name="Mori K."/>
        </authorList>
    </citation>
    <scope>NUCLEOTIDE SEQUENCE [LARGE SCALE GENOMIC DNA]</scope>
    <source>
        <strain evidence="11 12">NBRC10032</strain>
    </source>
</reference>
<evidence type="ECO:0000256" key="4">
    <source>
        <dbReference type="ARBA" id="ARBA00017144"/>
    </source>
</evidence>
<organism evidence="11 12">
    <name type="scientific">Rhodotorula toruloides</name>
    <name type="common">Yeast</name>
    <name type="synonym">Rhodosporidium toruloides</name>
    <dbReference type="NCBI Taxonomy" id="5286"/>
    <lineage>
        <taxon>Eukaryota</taxon>
        <taxon>Fungi</taxon>
        <taxon>Dikarya</taxon>
        <taxon>Basidiomycota</taxon>
        <taxon>Pucciniomycotina</taxon>
        <taxon>Microbotryomycetes</taxon>
        <taxon>Sporidiobolales</taxon>
        <taxon>Sporidiobolaceae</taxon>
        <taxon>Rhodotorula</taxon>
    </lineage>
</organism>
<comment type="pathway">
    <text evidence="1">Pyrimidine metabolism; dTTP biosynthesis.</text>
</comment>
<dbReference type="EMBL" id="BJWK01000008">
    <property type="protein sequence ID" value="GEM09550.1"/>
    <property type="molecule type" value="Genomic_DNA"/>
</dbReference>
<gene>
    <name evidence="11" type="ORF">Rt10032_c08g3567</name>
</gene>
<keyword evidence="9" id="KW-0067">ATP-binding</keyword>
<dbReference type="GO" id="GO:0006227">
    <property type="term" value="P:dUDP biosynthetic process"/>
    <property type="evidence" value="ECO:0007669"/>
    <property type="project" value="TreeGrafter"/>
</dbReference>
<keyword evidence="5" id="KW-0808">Transferase</keyword>
<dbReference type="GO" id="GO:0006235">
    <property type="term" value="P:dTTP biosynthetic process"/>
    <property type="evidence" value="ECO:0007669"/>
    <property type="project" value="TreeGrafter"/>
</dbReference>
<dbReference type="HAMAP" id="MF_00165">
    <property type="entry name" value="Thymidylate_kinase"/>
    <property type="match status" value="1"/>
</dbReference>
<dbReference type="GO" id="GO:0005524">
    <property type="term" value="F:ATP binding"/>
    <property type="evidence" value="ECO:0007669"/>
    <property type="project" value="UniProtKB-KW"/>
</dbReference>
<evidence type="ECO:0000256" key="7">
    <source>
        <dbReference type="ARBA" id="ARBA00022741"/>
    </source>
</evidence>
<feature type="domain" description="Thymidylate kinase-like" evidence="10">
    <location>
        <begin position="18"/>
        <end position="198"/>
    </location>
</feature>
<dbReference type="EC" id="2.7.4.9" evidence="3"/>